<dbReference type="OrthoDB" id="9804290at2"/>
<dbReference type="GO" id="GO:0003887">
    <property type="term" value="F:DNA-directed DNA polymerase activity"/>
    <property type="evidence" value="ECO:0007669"/>
    <property type="project" value="InterPro"/>
</dbReference>
<proteinExistence type="predicted"/>
<keyword evidence="4" id="KW-0269">Exonuclease</keyword>
<dbReference type="NCBIfam" id="NF006316">
    <property type="entry name" value="PRK08517.1"/>
    <property type="match status" value="1"/>
</dbReference>
<dbReference type="RefSeq" id="WP_138152855.1">
    <property type="nucleotide sequence ID" value="NZ_CBDDKQ010000004.1"/>
</dbReference>
<dbReference type="InterPro" id="IPR036397">
    <property type="entry name" value="RNaseH_sf"/>
</dbReference>
<dbReference type="SUPFAM" id="SSF53098">
    <property type="entry name" value="Ribonuclease H-like"/>
    <property type="match status" value="1"/>
</dbReference>
<organism evidence="4 5">
    <name type="scientific">Arcobacter arenosus</name>
    <dbReference type="NCBI Taxonomy" id="2576037"/>
    <lineage>
        <taxon>Bacteria</taxon>
        <taxon>Pseudomonadati</taxon>
        <taxon>Campylobacterota</taxon>
        <taxon>Epsilonproteobacteria</taxon>
        <taxon>Campylobacterales</taxon>
        <taxon>Arcobacteraceae</taxon>
        <taxon>Arcobacter</taxon>
    </lineage>
</organism>
<dbReference type="Gene3D" id="3.30.420.10">
    <property type="entry name" value="Ribonuclease H-like superfamily/Ribonuclease H"/>
    <property type="match status" value="1"/>
</dbReference>
<dbReference type="AlphaFoldDB" id="A0A5R8XZW0"/>
<evidence type="ECO:0000256" key="1">
    <source>
        <dbReference type="ARBA" id="ARBA00025483"/>
    </source>
</evidence>
<dbReference type="Proteomes" id="UP000308901">
    <property type="component" value="Unassembled WGS sequence"/>
</dbReference>
<dbReference type="GO" id="GO:0008408">
    <property type="term" value="F:3'-5' exonuclease activity"/>
    <property type="evidence" value="ECO:0007669"/>
    <property type="project" value="TreeGrafter"/>
</dbReference>
<comment type="function">
    <text evidence="1">DNA polymerase III is a complex, multichain enzyme responsible for most of the replicative synthesis in bacteria. The epsilon subunit contain the editing function and is a proofreading 3'-5' exonuclease.</text>
</comment>
<dbReference type="PANTHER" id="PTHR30231:SF41">
    <property type="entry name" value="DNA POLYMERASE III SUBUNIT EPSILON"/>
    <property type="match status" value="1"/>
</dbReference>
<sequence length="272" mass="31856">MFFQKLVEKLKKNPIDYEEFLDLLSKNKERFFDNPQLEFELLLSNGMPLDIIDDKVILLTTKTLIENQTFCIVDIETNGGNVKKGHQIIEIGAVKYKNGEIIDKYETLVYEKFIPEYIQEVTKITPLMLENAPTIKKVLEEFKLFLSDDVFVAHDIKFDYNFISASLQKYDLGKLQNRKLCTIDLARRTIKANRYGLKYLKEDLNIDIDNHHRAYSDALSTTYILEESFKYLDDSVKTVEDLIDFSKNAKPVMPRMEVNNGKKRDEKKEENK</sequence>
<keyword evidence="5" id="KW-1185">Reference proteome</keyword>
<dbReference type="InterPro" id="IPR006054">
    <property type="entry name" value="DnaQ"/>
</dbReference>
<dbReference type="SMART" id="SM00479">
    <property type="entry name" value="EXOIII"/>
    <property type="match status" value="1"/>
</dbReference>
<comment type="subunit">
    <text evidence="2">DNA polymerase III contains a core (composed of alpha, epsilon and theta chains) that associates with a tau subunit. This core dimerizes to form the POLIII' complex. PolIII' associates with the gamma complex (composed of gamma, delta, delta', psi and chi chains) and with the beta chain to form the complete DNA polymerase III complex.</text>
</comment>
<dbReference type="FunFam" id="3.30.420.10:FF:000045">
    <property type="entry name" value="3'-5' exonuclease DinG"/>
    <property type="match status" value="1"/>
</dbReference>
<keyword evidence="4" id="KW-0378">Hydrolase</keyword>
<dbReference type="InterPro" id="IPR013520">
    <property type="entry name" value="Ribonucl_H"/>
</dbReference>
<dbReference type="NCBIfam" id="TIGR00573">
    <property type="entry name" value="dnaq"/>
    <property type="match status" value="1"/>
</dbReference>
<evidence type="ECO:0000313" key="4">
    <source>
        <dbReference type="EMBL" id="TLP37675.1"/>
    </source>
</evidence>
<dbReference type="Pfam" id="PF00929">
    <property type="entry name" value="RNase_T"/>
    <property type="match status" value="1"/>
</dbReference>
<dbReference type="CDD" id="cd06127">
    <property type="entry name" value="DEDDh"/>
    <property type="match status" value="1"/>
</dbReference>
<dbReference type="GO" id="GO:0003677">
    <property type="term" value="F:DNA binding"/>
    <property type="evidence" value="ECO:0007669"/>
    <property type="project" value="InterPro"/>
</dbReference>
<dbReference type="GO" id="GO:0005829">
    <property type="term" value="C:cytosol"/>
    <property type="evidence" value="ECO:0007669"/>
    <property type="project" value="TreeGrafter"/>
</dbReference>
<dbReference type="PANTHER" id="PTHR30231">
    <property type="entry name" value="DNA POLYMERASE III SUBUNIT EPSILON"/>
    <property type="match status" value="1"/>
</dbReference>
<reference evidence="4 5" key="1">
    <citation type="submission" date="2019-05" db="EMBL/GenBank/DDBJ databases">
        <title>Arcobacter sp. nov., isolated from sea sediment.</title>
        <authorList>
            <person name="Kim W."/>
        </authorList>
    </citation>
    <scope>NUCLEOTIDE SEQUENCE [LARGE SCALE GENOMIC DNA]</scope>
    <source>
        <strain evidence="4 5">CAU 1517</strain>
    </source>
</reference>
<gene>
    <name evidence="4" type="ORF">FDK22_10175</name>
</gene>
<protein>
    <submittedName>
        <fullName evidence="4">3'-5' exonuclease</fullName>
    </submittedName>
</protein>
<feature type="domain" description="Exonuclease" evidence="3">
    <location>
        <begin position="69"/>
        <end position="234"/>
    </location>
</feature>
<evidence type="ECO:0000259" key="3">
    <source>
        <dbReference type="SMART" id="SM00479"/>
    </source>
</evidence>
<accession>A0A5R8XZW0</accession>
<dbReference type="GO" id="GO:0045004">
    <property type="term" value="P:DNA replication proofreading"/>
    <property type="evidence" value="ECO:0007669"/>
    <property type="project" value="TreeGrafter"/>
</dbReference>
<keyword evidence="4" id="KW-0540">Nuclease</keyword>
<evidence type="ECO:0000313" key="5">
    <source>
        <dbReference type="Proteomes" id="UP000308901"/>
    </source>
</evidence>
<dbReference type="InterPro" id="IPR012337">
    <property type="entry name" value="RNaseH-like_sf"/>
</dbReference>
<evidence type="ECO:0000256" key="2">
    <source>
        <dbReference type="ARBA" id="ARBA00026073"/>
    </source>
</evidence>
<name>A0A5R8XZW0_9BACT</name>
<comment type="caution">
    <text evidence="4">The sequence shown here is derived from an EMBL/GenBank/DDBJ whole genome shotgun (WGS) entry which is preliminary data.</text>
</comment>
<dbReference type="EMBL" id="VANU01000004">
    <property type="protein sequence ID" value="TLP37675.1"/>
    <property type="molecule type" value="Genomic_DNA"/>
</dbReference>